<keyword evidence="4 6" id="KW-0472">Membrane</keyword>
<dbReference type="AlphaFoldDB" id="A0A1C7MKT5"/>
<dbReference type="PANTHER" id="PTHR33048:SF47">
    <property type="entry name" value="INTEGRAL MEMBRANE PROTEIN-RELATED"/>
    <property type="match status" value="1"/>
</dbReference>
<gene>
    <name evidence="8" type="ORF">A0H81_02516</name>
</gene>
<dbReference type="OrthoDB" id="444631at2759"/>
<evidence type="ECO:0000256" key="6">
    <source>
        <dbReference type="SAM" id="Phobius"/>
    </source>
</evidence>
<evidence type="ECO:0000256" key="1">
    <source>
        <dbReference type="ARBA" id="ARBA00004141"/>
    </source>
</evidence>
<feature type="transmembrane region" description="Helical" evidence="6">
    <location>
        <begin position="95"/>
        <end position="113"/>
    </location>
</feature>
<dbReference type="STRING" id="5627.A0A1C7MKT5"/>
<accession>A0A1C7MKT5</accession>
<name>A0A1C7MKT5_GRIFR</name>
<dbReference type="Pfam" id="PF20684">
    <property type="entry name" value="Fung_rhodopsin"/>
    <property type="match status" value="1"/>
</dbReference>
<dbReference type="PANTHER" id="PTHR33048">
    <property type="entry name" value="PTH11-LIKE INTEGRAL MEMBRANE PROTEIN (AFU_ORTHOLOGUE AFUA_5G11245)"/>
    <property type="match status" value="1"/>
</dbReference>
<comment type="caution">
    <text evidence="8">The sequence shown here is derived from an EMBL/GenBank/DDBJ whole genome shotgun (WGS) entry which is preliminary data.</text>
</comment>
<evidence type="ECO:0000256" key="4">
    <source>
        <dbReference type="ARBA" id="ARBA00023136"/>
    </source>
</evidence>
<keyword evidence="2 6" id="KW-0812">Transmembrane</keyword>
<feature type="transmembrane region" description="Helical" evidence="6">
    <location>
        <begin position="55"/>
        <end position="75"/>
    </location>
</feature>
<feature type="transmembrane region" description="Helical" evidence="6">
    <location>
        <begin position="24"/>
        <end position="43"/>
    </location>
</feature>
<evidence type="ECO:0000256" key="5">
    <source>
        <dbReference type="ARBA" id="ARBA00038359"/>
    </source>
</evidence>
<dbReference type="InterPro" id="IPR052337">
    <property type="entry name" value="SAT4-like"/>
</dbReference>
<dbReference type="InterPro" id="IPR049326">
    <property type="entry name" value="Rhodopsin_dom_fungi"/>
</dbReference>
<keyword evidence="3 6" id="KW-1133">Transmembrane helix</keyword>
<dbReference type="OMA" id="TWMARVI"/>
<evidence type="ECO:0000256" key="2">
    <source>
        <dbReference type="ARBA" id="ARBA00022692"/>
    </source>
</evidence>
<evidence type="ECO:0000256" key="3">
    <source>
        <dbReference type="ARBA" id="ARBA00022989"/>
    </source>
</evidence>
<organism evidence="8 9">
    <name type="scientific">Grifola frondosa</name>
    <name type="common">Maitake</name>
    <name type="synonym">Polyporus frondosus</name>
    <dbReference type="NCBI Taxonomy" id="5627"/>
    <lineage>
        <taxon>Eukaryota</taxon>
        <taxon>Fungi</taxon>
        <taxon>Dikarya</taxon>
        <taxon>Basidiomycota</taxon>
        <taxon>Agaricomycotina</taxon>
        <taxon>Agaricomycetes</taxon>
        <taxon>Polyporales</taxon>
        <taxon>Grifolaceae</taxon>
        <taxon>Grifola</taxon>
    </lineage>
</organism>
<evidence type="ECO:0000313" key="8">
    <source>
        <dbReference type="EMBL" id="OBZ77450.1"/>
    </source>
</evidence>
<feature type="domain" description="Rhodopsin" evidence="7">
    <location>
        <begin position="4"/>
        <end position="104"/>
    </location>
</feature>
<dbReference type="EMBL" id="LUGG01000002">
    <property type="protein sequence ID" value="OBZ77450.1"/>
    <property type="molecule type" value="Genomic_DNA"/>
</dbReference>
<keyword evidence="9" id="KW-1185">Reference proteome</keyword>
<sequence length="188" mass="20687">MDTTWKRLPGVQCVLGESVGVVELATDCIADFILVILPVRLLWSVKLAIPRRKLLMAIFSASIITTVVSVVHTVYVFSPNRNAEGILAHVEASTSLIICNLAVLVTWMARVIFRGYDMDSPQGGSTDPSSVRGASRPNELSTLRFEHPAPIVLHSLDEPRLTDNKALTLSNTSIEHDRKGNILTDHFE</sequence>
<comment type="subcellular location">
    <subcellularLocation>
        <location evidence="1">Membrane</location>
        <topology evidence="1">Multi-pass membrane protein</topology>
    </subcellularLocation>
</comment>
<evidence type="ECO:0000259" key="7">
    <source>
        <dbReference type="Pfam" id="PF20684"/>
    </source>
</evidence>
<reference evidence="8 9" key="1">
    <citation type="submission" date="2016-03" db="EMBL/GenBank/DDBJ databases">
        <title>Whole genome sequencing of Grifola frondosa 9006-11.</title>
        <authorList>
            <person name="Min B."/>
            <person name="Park H."/>
            <person name="Kim J.-G."/>
            <person name="Cho H."/>
            <person name="Oh Y.-L."/>
            <person name="Kong W.-S."/>
            <person name="Choi I.-G."/>
        </authorList>
    </citation>
    <scope>NUCLEOTIDE SEQUENCE [LARGE SCALE GENOMIC DNA]</scope>
    <source>
        <strain evidence="8 9">9006-11</strain>
    </source>
</reference>
<dbReference type="Proteomes" id="UP000092993">
    <property type="component" value="Unassembled WGS sequence"/>
</dbReference>
<proteinExistence type="inferred from homology"/>
<protein>
    <recommendedName>
        <fullName evidence="7">Rhodopsin domain-containing protein</fullName>
    </recommendedName>
</protein>
<dbReference type="GO" id="GO:0016020">
    <property type="term" value="C:membrane"/>
    <property type="evidence" value="ECO:0007669"/>
    <property type="project" value="UniProtKB-SubCell"/>
</dbReference>
<comment type="similarity">
    <text evidence="5">Belongs to the SAT4 family.</text>
</comment>
<evidence type="ECO:0000313" key="9">
    <source>
        <dbReference type="Proteomes" id="UP000092993"/>
    </source>
</evidence>